<dbReference type="InterPro" id="IPR000330">
    <property type="entry name" value="SNF2_N"/>
</dbReference>
<feature type="region of interest" description="Disordered" evidence="2">
    <location>
        <begin position="25"/>
        <end position="102"/>
    </location>
</feature>
<feature type="compositionally biased region" description="Basic residues" evidence="2">
    <location>
        <begin position="30"/>
        <end position="44"/>
    </location>
</feature>
<organism evidence="5">
    <name type="scientific">viral metagenome</name>
    <dbReference type="NCBI Taxonomy" id="1070528"/>
    <lineage>
        <taxon>unclassified sequences</taxon>
        <taxon>metagenomes</taxon>
        <taxon>organismal metagenomes</taxon>
    </lineage>
</organism>
<name>A0A6C0H452_9ZZZZ</name>
<dbReference type="PROSITE" id="PS51194">
    <property type="entry name" value="HELICASE_CTER"/>
    <property type="match status" value="1"/>
</dbReference>
<dbReference type="InterPro" id="IPR027417">
    <property type="entry name" value="P-loop_NTPase"/>
</dbReference>
<dbReference type="InterPro" id="IPR001650">
    <property type="entry name" value="Helicase_C-like"/>
</dbReference>
<feature type="domain" description="Helicase C-terminal" evidence="4">
    <location>
        <begin position="430"/>
        <end position="597"/>
    </location>
</feature>
<reference evidence="5" key="1">
    <citation type="journal article" date="2020" name="Nature">
        <title>Giant virus diversity and host interactions through global metagenomics.</title>
        <authorList>
            <person name="Schulz F."/>
            <person name="Roux S."/>
            <person name="Paez-Espino D."/>
            <person name="Jungbluth S."/>
            <person name="Walsh D.A."/>
            <person name="Denef V.J."/>
            <person name="McMahon K.D."/>
            <person name="Konstantinidis K.T."/>
            <person name="Eloe-Fadrosh E.A."/>
            <person name="Kyrpides N.C."/>
            <person name="Woyke T."/>
        </authorList>
    </citation>
    <scope>NUCLEOTIDE SEQUENCE</scope>
    <source>
        <strain evidence="5">GVMAG-M-3300023179-62</strain>
    </source>
</reference>
<evidence type="ECO:0000313" key="5">
    <source>
        <dbReference type="EMBL" id="QHT75016.1"/>
    </source>
</evidence>
<dbReference type="Gene3D" id="3.40.50.300">
    <property type="entry name" value="P-loop containing nucleotide triphosphate hydrolases"/>
    <property type="match status" value="2"/>
</dbReference>
<evidence type="ECO:0000259" key="3">
    <source>
        <dbReference type="PROSITE" id="PS51192"/>
    </source>
</evidence>
<dbReference type="SUPFAM" id="SSF52540">
    <property type="entry name" value="P-loop containing nucleoside triphosphate hydrolases"/>
    <property type="match status" value="1"/>
</dbReference>
<dbReference type="SMART" id="SM00490">
    <property type="entry name" value="HELICc"/>
    <property type="match status" value="1"/>
</dbReference>
<dbReference type="PROSITE" id="PS51192">
    <property type="entry name" value="HELICASE_ATP_BIND_1"/>
    <property type="match status" value="1"/>
</dbReference>
<dbReference type="InterPro" id="IPR049730">
    <property type="entry name" value="SNF2/RAD54-like_C"/>
</dbReference>
<proteinExistence type="predicted"/>
<dbReference type="SMART" id="SM00487">
    <property type="entry name" value="DEXDc"/>
    <property type="match status" value="1"/>
</dbReference>
<evidence type="ECO:0000256" key="1">
    <source>
        <dbReference type="ARBA" id="ARBA00022801"/>
    </source>
</evidence>
<accession>A0A6C0H452</accession>
<feature type="compositionally biased region" description="Basic and acidic residues" evidence="2">
    <location>
        <begin position="63"/>
        <end position="74"/>
    </location>
</feature>
<sequence>MIVYYIITKNGQKYYYKDGKRITEIEGKHLGARKKTASNSKSKKTSPSPSGRKKKPIDQLVPCKDHQYRDEITRRCRNKPKITSKSKKASPSPSGRKKKPIDQLVPCKDYQYRDEITRKCRNKPGYKKNKVVPKINVREPVPIRVSSQRWQRITQIATDCASRSKMKLTDSQLKVVEFMENNNGLLVVHATGLGKTLTAVTCSQCYLDNNPLSKVVFVGPPSTCSNFEKSMKETYGVKNKNKYEIYTLNKFWSDHVDGRPISLRNAFLIVDEAHNVRNVDGVMASILINAAFKADKRLLLTATPFVNSLLDLIPLINMVHGRKIVGSKREFDAVEVEQWITHDITERNLTKIALLLQDKIDIVDYKDPENYPERINHHEDIPMGEKYYEIYKSLISREEFMGIQFKSPERFYNGYRRAVNNAGTDYWSRKVDYSIPILESGKSIIYTNWLKFGIEPIAKVLRDNRISYAEYSGKVSKNDRISILERFNTNKIKVLIITRAGGESLDLKEVKNVVVLDPPWNDASLEQIVGRAIRYKSHYLLPKEERKVNVYFLSLVKPDSVLEEDAVMSGDKKLYEIIKNKRDISNEIMPLLKRESSIR</sequence>
<dbReference type="InterPro" id="IPR014001">
    <property type="entry name" value="Helicase_ATP-bd"/>
</dbReference>
<dbReference type="GO" id="GO:0016787">
    <property type="term" value="F:hydrolase activity"/>
    <property type="evidence" value="ECO:0007669"/>
    <property type="project" value="UniProtKB-KW"/>
</dbReference>
<dbReference type="Pfam" id="PF00271">
    <property type="entry name" value="Helicase_C"/>
    <property type="match status" value="1"/>
</dbReference>
<dbReference type="Pfam" id="PF00176">
    <property type="entry name" value="SNF2-rel_dom"/>
    <property type="match status" value="1"/>
</dbReference>
<protein>
    <recommendedName>
        <fullName evidence="6">Helicase</fullName>
    </recommendedName>
</protein>
<feature type="compositionally biased region" description="Basic residues" evidence="2">
    <location>
        <begin position="75"/>
        <end position="88"/>
    </location>
</feature>
<keyword evidence="1" id="KW-0378">Hydrolase</keyword>
<dbReference type="EMBL" id="MN739861">
    <property type="protein sequence ID" value="QHT75016.1"/>
    <property type="molecule type" value="Genomic_DNA"/>
</dbReference>
<dbReference type="AlphaFoldDB" id="A0A6C0H452"/>
<evidence type="ECO:0008006" key="6">
    <source>
        <dbReference type="Google" id="ProtNLM"/>
    </source>
</evidence>
<dbReference type="GO" id="GO:0005524">
    <property type="term" value="F:ATP binding"/>
    <property type="evidence" value="ECO:0007669"/>
    <property type="project" value="InterPro"/>
</dbReference>
<dbReference type="PANTHER" id="PTHR10799">
    <property type="entry name" value="SNF2/RAD54 HELICASE FAMILY"/>
    <property type="match status" value="1"/>
</dbReference>
<evidence type="ECO:0000256" key="2">
    <source>
        <dbReference type="SAM" id="MobiDB-lite"/>
    </source>
</evidence>
<dbReference type="CDD" id="cd18793">
    <property type="entry name" value="SF2_C_SNF"/>
    <property type="match status" value="1"/>
</dbReference>
<feature type="domain" description="Helicase ATP-binding" evidence="3">
    <location>
        <begin position="176"/>
        <end position="322"/>
    </location>
</feature>
<evidence type="ECO:0000259" key="4">
    <source>
        <dbReference type="PROSITE" id="PS51194"/>
    </source>
</evidence>